<keyword evidence="10 14" id="KW-0804">Transcription</keyword>
<evidence type="ECO:0000256" key="1">
    <source>
        <dbReference type="ARBA" id="ARBA00004123"/>
    </source>
</evidence>
<dbReference type="AlphaFoldDB" id="A0AAV6TYH1"/>
<evidence type="ECO:0000256" key="2">
    <source>
        <dbReference type="ARBA" id="ARBA00010309"/>
    </source>
</evidence>
<dbReference type="InterPro" id="IPR003347">
    <property type="entry name" value="JmjC_dom"/>
</dbReference>
<organism evidence="17 18">
    <name type="scientific">Oedothorax gibbosus</name>
    <dbReference type="NCBI Taxonomy" id="931172"/>
    <lineage>
        <taxon>Eukaryota</taxon>
        <taxon>Metazoa</taxon>
        <taxon>Ecdysozoa</taxon>
        <taxon>Arthropoda</taxon>
        <taxon>Chelicerata</taxon>
        <taxon>Arachnida</taxon>
        <taxon>Araneae</taxon>
        <taxon>Araneomorphae</taxon>
        <taxon>Entelegynae</taxon>
        <taxon>Araneoidea</taxon>
        <taxon>Linyphiidae</taxon>
        <taxon>Erigoninae</taxon>
        <taxon>Oedothorax</taxon>
    </lineage>
</organism>
<comment type="subcellular location">
    <subcellularLocation>
        <location evidence="1 14">Nucleus</location>
    </subcellularLocation>
</comment>
<evidence type="ECO:0000259" key="16">
    <source>
        <dbReference type="PROSITE" id="PS51184"/>
    </source>
</evidence>
<dbReference type="InterPro" id="IPR039994">
    <property type="entry name" value="NO66-like"/>
</dbReference>
<dbReference type="EC" id="1.14.11.27" evidence="14"/>
<dbReference type="GO" id="GO:0032453">
    <property type="term" value="F:histone H3K4 demethylase activity"/>
    <property type="evidence" value="ECO:0007669"/>
    <property type="project" value="TreeGrafter"/>
</dbReference>
<dbReference type="GO" id="GO:0005506">
    <property type="term" value="F:iron ion binding"/>
    <property type="evidence" value="ECO:0007669"/>
    <property type="project" value="UniProtKB-UniRule"/>
</dbReference>
<keyword evidence="8 14" id="KW-0408">Iron</keyword>
<evidence type="ECO:0000256" key="9">
    <source>
        <dbReference type="ARBA" id="ARBA00023015"/>
    </source>
</evidence>
<dbReference type="GO" id="GO:0005730">
    <property type="term" value="C:nucleolus"/>
    <property type="evidence" value="ECO:0007669"/>
    <property type="project" value="TreeGrafter"/>
</dbReference>
<keyword evidence="3" id="KW-0678">Repressor</keyword>
<keyword evidence="7 14" id="KW-0560">Oxidoreductase</keyword>
<evidence type="ECO:0000256" key="15">
    <source>
        <dbReference type="SAM" id="MobiDB-lite"/>
    </source>
</evidence>
<feature type="region of interest" description="Disordered" evidence="15">
    <location>
        <begin position="1"/>
        <end position="85"/>
    </location>
</feature>
<evidence type="ECO:0000256" key="3">
    <source>
        <dbReference type="ARBA" id="ARBA00022491"/>
    </source>
</evidence>
<name>A0AAV6TYH1_9ARAC</name>
<comment type="caution">
    <text evidence="17">The sequence shown here is derived from an EMBL/GenBank/DDBJ whole genome shotgun (WGS) entry which is preliminary data.</text>
</comment>
<evidence type="ECO:0000256" key="6">
    <source>
        <dbReference type="ARBA" id="ARBA00022964"/>
    </source>
</evidence>
<comment type="cofactor">
    <cofactor evidence="14">
        <name>Fe(2+)</name>
        <dbReference type="ChEBI" id="CHEBI:29033"/>
    </cofactor>
    <text evidence="14">Binds 1 Fe(2+) ion per subunit.</text>
</comment>
<evidence type="ECO:0000256" key="10">
    <source>
        <dbReference type="ARBA" id="ARBA00023163"/>
    </source>
</evidence>
<dbReference type="Pfam" id="PF08007">
    <property type="entry name" value="JmjC_2"/>
    <property type="match status" value="1"/>
</dbReference>
<dbReference type="Gene3D" id="1.10.10.1500">
    <property type="entry name" value="JmjC domain-containing ribosomal oxygenase (ROX), dimer domain"/>
    <property type="match status" value="1"/>
</dbReference>
<dbReference type="PROSITE" id="PS51184">
    <property type="entry name" value="JMJC"/>
    <property type="match status" value="1"/>
</dbReference>
<dbReference type="InterPro" id="IPR049043">
    <property type="entry name" value="WHD_RIOX1"/>
</dbReference>
<dbReference type="Gene3D" id="2.60.120.650">
    <property type="entry name" value="Cupin"/>
    <property type="match status" value="1"/>
</dbReference>
<dbReference type="Pfam" id="PF21233">
    <property type="entry name" value="WHD_RIOX1"/>
    <property type="match status" value="1"/>
</dbReference>
<dbReference type="GO" id="GO:0140680">
    <property type="term" value="F:histone H3K36me/H3K36me2 demethylase activity"/>
    <property type="evidence" value="ECO:0007669"/>
    <property type="project" value="UniProtKB-EC"/>
</dbReference>
<keyword evidence="5" id="KW-0156">Chromatin regulator</keyword>
<keyword evidence="6 14" id="KW-0223">Dioxygenase</keyword>
<dbReference type="EMBL" id="JAFNEN010000821">
    <property type="protein sequence ID" value="KAG8177097.1"/>
    <property type="molecule type" value="Genomic_DNA"/>
</dbReference>
<evidence type="ECO:0000256" key="11">
    <source>
        <dbReference type="ARBA" id="ARBA00023242"/>
    </source>
</evidence>
<dbReference type="PANTHER" id="PTHR13096">
    <property type="entry name" value="MINA53 MYC INDUCED NUCLEAR ANTIGEN"/>
    <property type="match status" value="1"/>
</dbReference>
<feature type="compositionally biased region" description="Basic residues" evidence="15">
    <location>
        <begin position="53"/>
        <end position="69"/>
    </location>
</feature>
<evidence type="ECO:0000256" key="13">
    <source>
        <dbReference type="ARBA" id="ARBA00047915"/>
    </source>
</evidence>
<comment type="catalytic activity">
    <reaction evidence="13 14">
        <text>N(6),N(6)-dimethyl-L-lysyl(36)-[histone H3] + 2 2-oxoglutarate + 2 O2 = L-lysyl(36)-[histone H3] + 2 formaldehyde + 2 succinate + 2 CO2</text>
        <dbReference type="Rhea" id="RHEA:42032"/>
        <dbReference type="Rhea" id="RHEA-COMP:9785"/>
        <dbReference type="Rhea" id="RHEA-COMP:9787"/>
        <dbReference type="ChEBI" id="CHEBI:15379"/>
        <dbReference type="ChEBI" id="CHEBI:16526"/>
        <dbReference type="ChEBI" id="CHEBI:16810"/>
        <dbReference type="ChEBI" id="CHEBI:16842"/>
        <dbReference type="ChEBI" id="CHEBI:29969"/>
        <dbReference type="ChEBI" id="CHEBI:30031"/>
        <dbReference type="ChEBI" id="CHEBI:61976"/>
        <dbReference type="EC" id="1.14.11.27"/>
    </reaction>
</comment>
<evidence type="ECO:0000256" key="7">
    <source>
        <dbReference type="ARBA" id="ARBA00023002"/>
    </source>
</evidence>
<feature type="compositionally biased region" description="Low complexity" evidence="15">
    <location>
        <begin position="18"/>
        <end position="27"/>
    </location>
</feature>
<dbReference type="Proteomes" id="UP000827092">
    <property type="component" value="Unassembled WGS sequence"/>
</dbReference>
<dbReference type="Gene3D" id="3.90.930.40">
    <property type="match status" value="1"/>
</dbReference>
<evidence type="ECO:0000313" key="18">
    <source>
        <dbReference type="Proteomes" id="UP000827092"/>
    </source>
</evidence>
<keyword evidence="18" id="KW-1185">Reference proteome</keyword>
<evidence type="ECO:0000256" key="5">
    <source>
        <dbReference type="ARBA" id="ARBA00022853"/>
    </source>
</evidence>
<keyword evidence="11 14" id="KW-0539">Nucleus</keyword>
<dbReference type="SUPFAM" id="SSF51197">
    <property type="entry name" value="Clavaminate synthase-like"/>
    <property type="match status" value="1"/>
</dbReference>
<evidence type="ECO:0000256" key="4">
    <source>
        <dbReference type="ARBA" id="ARBA00022723"/>
    </source>
</evidence>
<evidence type="ECO:0000256" key="14">
    <source>
        <dbReference type="RuleBase" id="RU366061"/>
    </source>
</evidence>
<proteinExistence type="inferred from homology"/>
<protein>
    <recommendedName>
        <fullName evidence="14">Bifunctional lysine-specific demethylase and histidyl-hydroxylase</fullName>
        <ecNumber evidence="14">1.14.11.27</ecNumber>
    </recommendedName>
</protein>
<comment type="similarity">
    <text evidence="2">Belongs to the ROX family. NO66 subfamily.</text>
</comment>
<reference evidence="17 18" key="1">
    <citation type="journal article" date="2022" name="Nat. Ecol. Evol.">
        <title>A masculinizing supergene underlies an exaggerated male reproductive morph in a spider.</title>
        <authorList>
            <person name="Hendrickx F."/>
            <person name="De Corte Z."/>
            <person name="Sonet G."/>
            <person name="Van Belleghem S.M."/>
            <person name="Kostlbacher S."/>
            <person name="Vangestel C."/>
        </authorList>
    </citation>
    <scope>NUCLEOTIDE SEQUENCE [LARGE SCALE GENOMIC DNA]</scope>
    <source>
        <strain evidence="17">W744_W776</strain>
    </source>
</reference>
<evidence type="ECO:0000313" key="17">
    <source>
        <dbReference type="EMBL" id="KAG8177097.1"/>
    </source>
</evidence>
<evidence type="ECO:0000256" key="8">
    <source>
        <dbReference type="ARBA" id="ARBA00023004"/>
    </source>
</evidence>
<feature type="domain" description="JmjC" evidence="16">
    <location>
        <begin position="274"/>
        <end position="414"/>
    </location>
</feature>
<sequence>MASTSGRKSAFSIYALNPPTITEAETTTPEKDKPTPKKAQTVVARRSFQNQPSKRKSNQFQQKKNKRPNIGKGKSGLLNATKHDTADVDQHVPEMIVGDRVKRITIQNTANGSIMIHDLDADDSLDEEFRNNTLEKARESKKKLQLGRRPSLPPSVQFNNENMQNLSSGGCGNEVAENIFNWLIHPLSPSDFFDNIFEQQPYYLKRENATYFEGLYSSKDFEKIVKENNLHTGIQMDITAYVGGERNPTDIADTLTPSIIWEYFSDGFTLRMRNPQVYHKGLWKTCSLLQEYFSSSVGANMYLTPPNTQGFPPHWDDIDAFILQIEGTKHWKVYHPSTRKDMLPRYSSGDLKDEDLDEPCLEIDVVPGDLLYIPRGFVHEAFATEELSLHLTISTNQLNTWADFFEKALPKALKSAAAKNVSLRRSLPKDFYEHVGVAFAPVENEEESPTRQMFKTQAFKHLQKICNHFNVDEAADTHAEEFIHSCMPPSFSKSEADLSFHGNGFKFENGEVKLCPGVKPETKVRWIRRRAIRLIMDESGCHLSHTLSNNKNSKEDPLITFPLEEWAVPAVSYLFKKHPEFVAVIDLPLERSLDERLQFAQQLYDSGLLMTEEALERDE</sequence>
<accession>A0AAV6TYH1</accession>
<dbReference type="PANTHER" id="PTHR13096:SF8">
    <property type="entry name" value="RIBOSOMAL OXYGENASE 1"/>
    <property type="match status" value="1"/>
</dbReference>
<keyword evidence="4 14" id="KW-0479">Metal-binding</keyword>
<comment type="function">
    <text evidence="12">Oxygenase that can act as both a histone lysine demethylase and a ribosomal histidine hydroxylase. Specifically demethylates 'Lys-4' (H3K4me) and 'Lys-36' (H3K36me) of histone H3, thereby playing a central role in histone code.</text>
</comment>
<evidence type="ECO:0000256" key="12">
    <source>
        <dbReference type="ARBA" id="ARBA00025670"/>
    </source>
</evidence>
<gene>
    <name evidence="17" type="ORF">JTE90_015241</name>
</gene>
<keyword evidence="9 14" id="KW-0805">Transcription regulation</keyword>